<feature type="transmembrane region" description="Helical" evidence="1">
    <location>
        <begin position="107"/>
        <end position="124"/>
    </location>
</feature>
<dbReference type="InterPro" id="IPR003607">
    <property type="entry name" value="HD/PDEase_dom"/>
</dbReference>
<dbReference type="Pfam" id="PF13487">
    <property type="entry name" value="HD_5"/>
    <property type="match status" value="1"/>
</dbReference>
<feature type="transmembrane region" description="Helical" evidence="1">
    <location>
        <begin position="32"/>
        <end position="52"/>
    </location>
</feature>
<feature type="transmembrane region" description="Helical" evidence="1">
    <location>
        <begin position="75"/>
        <end position="95"/>
    </location>
</feature>
<sequence length="403" mass="43323">MPKVAFRALSVATWAALIALGMVLYPSAKVSLPILVGASVLLMLAQTISVPAPSGGFVYLGLGIASATPMLTRDIVSTFVIFSLGMAGAWIALTLSKAETVKHGSEFVAEVVALGTFGLAYHAVDGALVPVEGSSSLEVFVSILSAGLAWYITRAALRSLVGLERGDLSVRFLWLLALEDWTVVVSLLASGAIFGFTFPAMGWWALPISAMPYLFSHSAFVRYHQTRVTYGQTIRALAQIPEVAGLAPSGHSSRTGDLAVSVAREMGLHPDEVTQLEYAALMHDIGRITLNEPAILKAGYTDEDIAQWGAQIIAEAPYLEKVAEVVAVQHRPYRRHGDSADQGIPMSSRIIKVVSAYDHATHEAGFVPAEALEQIQRQSDYEFDPKVAASLRRVLEHRGVLSR</sequence>
<evidence type="ECO:0000313" key="2">
    <source>
        <dbReference type="EMBL" id="VAV98538.1"/>
    </source>
</evidence>
<dbReference type="PANTHER" id="PTHR45228">
    <property type="entry name" value="CYCLIC DI-GMP PHOSPHODIESTERASE TM_0186-RELATED"/>
    <property type="match status" value="1"/>
</dbReference>
<dbReference type="AlphaFoldDB" id="A0A3B0SD16"/>
<protein>
    <submittedName>
        <fullName evidence="2">Uncharacterized protein</fullName>
    </submittedName>
</protein>
<dbReference type="SUPFAM" id="SSF109604">
    <property type="entry name" value="HD-domain/PDEase-like"/>
    <property type="match status" value="1"/>
</dbReference>
<proteinExistence type="predicted"/>
<dbReference type="InterPro" id="IPR052020">
    <property type="entry name" value="Cyclic_di-GMP/3'3'-cGAMP_PDE"/>
</dbReference>
<dbReference type="CDD" id="cd00077">
    <property type="entry name" value="HDc"/>
    <property type="match status" value="1"/>
</dbReference>
<feature type="transmembrane region" description="Helical" evidence="1">
    <location>
        <begin position="6"/>
        <end position="25"/>
    </location>
</feature>
<gene>
    <name evidence="2" type="ORF">MNBD_ACTINO02-2374</name>
</gene>
<reference evidence="2" key="1">
    <citation type="submission" date="2018-06" db="EMBL/GenBank/DDBJ databases">
        <authorList>
            <person name="Zhirakovskaya E."/>
        </authorList>
    </citation>
    <scope>NUCLEOTIDE SEQUENCE</scope>
</reference>
<accession>A0A3B0SD16</accession>
<dbReference type="PANTHER" id="PTHR45228:SF4">
    <property type="entry name" value="LIPOPROTEIN"/>
    <property type="match status" value="1"/>
</dbReference>
<keyword evidence="1" id="KW-0472">Membrane</keyword>
<organism evidence="2">
    <name type="scientific">hydrothermal vent metagenome</name>
    <dbReference type="NCBI Taxonomy" id="652676"/>
    <lineage>
        <taxon>unclassified sequences</taxon>
        <taxon>metagenomes</taxon>
        <taxon>ecological metagenomes</taxon>
    </lineage>
</organism>
<feature type="transmembrane region" description="Helical" evidence="1">
    <location>
        <begin position="172"/>
        <end position="196"/>
    </location>
</feature>
<dbReference type="Gene3D" id="1.10.3210.10">
    <property type="entry name" value="Hypothetical protein af1432"/>
    <property type="match status" value="1"/>
</dbReference>
<dbReference type="EMBL" id="UOEK01000143">
    <property type="protein sequence ID" value="VAV98538.1"/>
    <property type="molecule type" value="Genomic_DNA"/>
</dbReference>
<name>A0A3B0SD16_9ZZZZ</name>
<feature type="transmembrane region" description="Helical" evidence="1">
    <location>
        <begin position="136"/>
        <end position="152"/>
    </location>
</feature>
<keyword evidence="1" id="KW-1133">Transmembrane helix</keyword>
<keyword evidence="1" id="KW-0812">Transmembrane</keyword>
<evidence type="ECO:0000256" key="1">
    <source>
        <dbReference type="SAM" id="Phobius"/>
    </source>
</evidence>